<evidence type="ECO:0008006" key="3">
    <source>
        <dbReference type="Google" id="ProtNLM"/>
    </source>
</evidence>
<dbReference type="AlphaFoldDB" id="A0AAW8CU07"/>
<dbReference type="Pfam" id="PF08809">
    <property type="entry name" value="DUF1799"/>
    <property type="match status" value="1"/>
</dbReference>
<organism evidence="1 2">
    <name type="scientific">Variovorax boronicumulans</name>
    <dbReference type="NCBI Taxonomy" id="436515"/>
    <lineage>
        <taxon>Bacteria</taxon>
        <taxon>Pseudomonadati</taxon>
        <taxon>Pseudomonadota</taxon>
        <taxon>Betaproteobacteria</taxon>
        <taxon>Burkholderiales</taxon>
        <taxon>Comamonadaceae</taxon>
        <taxon>Variovorax</taxon>
    </lineage>
</organism>
<sequence>MTAEDFAADPVEYWPDTEQAIALFCRVGTQWRVGGMGDLIGLDYAAVYPLMDRMQLSAAAWDALLDDIQVLESEALETRRQLQETEEPEEP</sequence>
<dbReference type="Proteomes" id="UP001242045">
    <property type="component" value="Unassembled WGS sequence"/>
</dbReference>
<reference evidence="1" key="1">
    <citation type="submission" date="2023-07" db="EMBL/GenBank/DDBJ databases">
        <title>Sorghum-associated microbial communities from plants grown in Nebraska, USA.</title>
        <authorList>
            <person name="Schachtman D."/>
        </authorList>
    </citation>
    <scope>NUCLEOTIDE SEQUENCE</scope>
    <source>
        <strain evidence="1">DS3754</strain>
    </source>
</reference>
<comment type="caution">
    <text evidence="1">The sequence shown here is derived from an EMBL/GenBank/DDBJ whole genome shotgun (WGS) entry which is preliminary data.</text>
</comment>
<dbReference type="InterPro" id="IPR014915">
    <property type="entry name" value="Phage_TLS_TfmB"/>
</dbReference>
<evidence type="ECO:0000313" key="1">
    <source>
        <dbReference type="EMBL" id="MDP9891228.1"/>
    </source>
</evidence>
<protein>
    <recommendedName>
        <fullName evidence="3">DUF1799 domain-containing protein</fullName>
    </recommendedName>
</protein>
<accession>A0AAW8CU07</accession>
<dbReference type="RefSeq" id="WP_307683602.1">
    <property type="nucleotide sequence ID" value="NZ_JAUSRD010000001.1"/>
</dbReference>
<proteinExistence type="predicted"/>
<gene>
    <name evidence="1" type="ORF">J2W31_000324</name>
</gene>
<name>A0AAW8CU07_9BURK</name>
<dbReference type="EMBL" id="JAUSRD010000001">
    <property type="protein sequence ID" value="MDP9891228.1"/>
    <property type="molecule type" value="Genomic_DNA"/>
</dbReference>
<evidence type="ECO:0000313" key="2">
    <source>
        <dbReference type="Proteomes" id="UP001242045"/>
    </source>
</evidence>